<reference evidence="3" key="1">
    <citation type="journal article" date="2020" name="Stud. Mycol.">
        <title>101 Dothideomycetes genomes: a test case for predicting lifestyles and emergence of pathogens.</title>
        <authorList>
            <person name="Haridas S."/>
            <person name="Albert R."/>
            <person name="Binder M."/>
            <person name="Bloem J."/>
            <person name="Labutti K."/>
            <person name="Salamov A."/>
            <person name="Andreopoulos B."/>
            <person name="Baker S."/>
            <person name="Barry K."/>
            <person name="Bills G."/>
            <person name="Bluhm B."/>
            <person name="Cannon C."/>
            <person name="Castanera R."/>
            <person name="Culley D."/>
            <person name="Daum C."/>
            <person name="Ezra D."/>
            <person name="Gonzalez J."/>
            <person name="Henrissat B."/>
            <person name="Kuo A."/>
            <person name="Liang C."/>
            <person name="Lipzen A."/>
            <person name="Lutzoni F."/>
            <person name="Magnuson J."/>
            <person name="Mondo S."/>
            <person name="Nolan M."/>
            <person name="Ohm R."/>
            <person name="Pangilinan J."/>
            <person name="Park H.-J."/>
            <person name="Ramirez L."/>
            <person name="Alfaro M."/>
            <person name="Sun H."/>
            <person name="Tritt A."/>
            <person name="Yoshinaga Y."/>
            <person name="Zwiers L.-H."/>
            <person name="Turgeon B."/>
            <person name="Goodwin S."/>
            <person name="Spatafora J."/>
            <person name="Crous P."/>
            <person name="Grigoriev I."/>
        </authorList>
    </citation>
    <scope>NUCLEOTIDE SEQUENCE</scope>
    <source>
        <strain evidence="3">ATCC 74209</strain>
    </source>
</reference>
<keyword evidence="2" id="KW-0472">Membrane</keyword>
<feature type="transmembrane region" description="Helical" evidence="2">
    <location>
        <begin position="12"/>
        <end position="31"/>
    </location>
</feature>
<proteinExistence type="predicted"/>
<accession>A0A9P4JR30</accession>
<feature type="region of interest" description="Disordered" evidence="1">
    <location>
        <begin position="184"/>
        <end position="208"/>
    </location>
</feature>
<keyword evidence="2" id="KW-0812">Transmembrane</keyword>
<dbReference type="AlphaFoldDB" id="A0A9P4JR30"/>
<dbReference type="Proteomes" id="UP000799536">
    <property type="component" value="Unassembled WGS sequence"/>
</dbReference>
<keyword evidence="2" id="KW-1133">Transmembrane helix</keyword>
<evidence type="ECO:0000256" key="1">
    <source>
        <dbReference type="SAM" id="MobiDB-lite"/>
    </source>
</evidence>
<feature type="compositionally biased region" description="Basic and acidic residues" evidence="1">
    <location>
        <begin position="191"/>
        <end position="200"/>
    </location>
</feature>
<comment type="caution">
    <text evidence="3">The sequence shown here is derived from an EMBL/GenBank/DDBJ whole genome shotgun (WGS) entry which is preliminary data.</text>
</comment>
<sequence>MASQSLSRYRIPPEILGIAAIAITIPGLYFLSKATIASPTTPTTFTLPPTKPTHQSREHRALKTFHALLDAYATRSPSHLCTFFSPSFRHIILPSSLNLPSRTLDEFQPHAHQIFSLFSDFTLIPQPADSPHPAVHYCASTNTVVAHCKMGGKVNGEGEMGGKLMGDGILEWWNEGVWFVEMEEEGEGEWNEEKEGKGKGDAPGGRGGLLRVKEIREFVDSKKAAELKVRLQGVLERTTENGEKSKAR</sequence>
<protein>
    <submittedName>
        <fullName evidence="3">Uncharacterized protein</fullName>
    </submittedName>
</protein>
<organism evidence="3 4">
    <name type="scientific">Delitschia confertaspora ATCC 74209</name>
    <dbReference type="NCBI Taxonomy" id="1513339"/>
    <lineage>
        <taxon>Eukaryota</taxon>
        <taxon>Fungi</taxon>
        <taxon>Dikarya</taxon>
        <taxon>Ascomycota</taxon>
        <taxon>Pezizomycotina</taxon>
        <taxon>Dothideomycetes</taxon>
        <taxon>Pleosporomycetidae</taxon>
        <taxon>Pleosporales</taxon>
        <taxon>Delitschiaceae</taxon>
        <taxon>Delitschia</taxon>
    </lineage>
</organism>
<name>A0A9P4JR30_9PLEO</name>
<dbReference type="EMBL" id="ML993892">
    <property type="protein sequence ID" value="KAF2203822.1"/>
    <property type="molecule type" value="Genomic_DNA"/>
</dbReference>
<dbReference type="OrthoDB" id="3758478at2759"/>
<evidence type="ECO:0000256" key="2">
    <source>
        <dbReference type="SAM" id="Phobius"/>
    </source>
</evidence>
<evidence type="ECO:0000313" key="3">
    <source>
        <dbReference type="EMBL" id="KAF2203822.1"/>
    </source>
</evidence>
<keyword evidence="4" id="KW-1185">Reference proteome</keyword>
<gene>
    <name evidence="3" type="ORF">GQ43DRAFT_497660</name>
</gene>
<evidence type="ECO:0000313" key="4">
    <source>
        <dbReference type="Proteomes" id="UP000799536"/>
    </source>
</evidence>